<dbReference type="InterPro" id="IPR025110">
    <property type="entry name" value="AMP-bd_C"/>
</dbReference>
<proteinExistence type="predicted"/>
<dbReference type="Gene3D" id="3.30.559.10">
    <property type="entry name" value="Chloramphenicol acetyltransferase-like domain"/>
    <property type="match status" value="3"/>
</dbReference>
<dbReference type="InterPro" id="IPR009081">
    <property type="entry name" value="PP-bd_ACP"/>
</dbReference>
<dbReference type="Pfam" id="PF00550">
    <property type="entry name" value="PP-binding"/>
    <property type="match status" value="3"/>
</dbReference>
<evidence type="ECO:0000256" key="3">
    <source>
        <dbReference type="ARBA" id="ARBA00022553"/>
    </source>
</evidence>
<dbReference type="Pfam" id="PF00668">
    <property type="entry name" value="Condensation"/>
    <property type="match status" value="3"/>
</dbReference>
<evidence type="ECO:0000256" key="1">
    <source>
        <dbReference type="ARBA" id="ARBA00001957"/>
    </source>
</evidence>
<dbReference type="PROSITE" id="PS00455">
    <property type="entry name" value="AMP_BINDING"/>
    <property type="match status" value="3"/>
</dbReference>
<name>A0A848GME5_9BACT</name>
<feature type="domain" description="Carrier" evidence="4">
    <location>
        <begin position="1011"/>
        <end position="1086"/>
    </location>
</feature>
<feature type="domain" description="Carrier" evidence="4">
    <location>
        <begin position="2061"/>
        <end position="2136"/>
    </location>
</feature>
<dbReference type="InterPro" id="IPR010071">
    <property type="entry name" value="AA_adenyl_dom"/>
</dbReference>
<dbReference type="CDD" id="cd05930">
    <property type="entry name" value="A_NRPS"/>
    <property type="match status" value="2"/>
</dbReference>
<dbReference type="InterPro" id="IPR042099">
    <property type="entry name" value="ANL_N_sf"/>
</dbReference>
<dbReference type="PROSITE" id="PS00012">
    <property type="entry name" value="PHOSPHOPANTETHEINE"/>
    <property type="match status" value="1"/>
</dbReference>
<dbReference type="InterPro" id="IPR001242">
    <property type="entry name" value="Condensation_dom"/>
</dbReference>
<keyword evidence="3" id="KW-0597">Phosphoprotein</keyword>
<dbReference type="FunFam" id="3.40.50.980:FF:000001">
    <property type="entry name" value="Non-ribosomal peptide synthetase"/>
    <property type="match status" value="1"/>
</dbReference>
<evidence type="ECO:0000259" key="4">
    <source>
        <dbReference type="PROSITE" id="PS50075"/>
    </source>
</evidence>
<dbReference type="RefSeq" id="WP_169224890.1">
    <property type="nucleotide sequence ID" value="NZ_JABBGC010000001.1"/>
</dbReference>
<keyword evidence="2" id="KW-0596">Phosphopantetheine</keyword>
<evidence type="ECO:0000313" key="5">
    <source>
        <dbReference type="EMBL" id="NML37850.1"/>
    </source>
</evidence>
<dbReference type="GO" id="GO:0047527">
    <property type="term" value="F:2,3-dihydroxybenzoate-serine ligase activity"/>
    <property type="evidence" value="ECO:0007669"/>
    <property type="project" value="TreeGrafter"/>
</dbReference>
<dbReference type="Pfam" id="PF13193">
    <property type="entry name" value="AMP-binding_C"/>
    <property type="match status" value="1"/>
</dbReference>
<evidence type="ECO:0000256" key="2">
    <source>
        <dbReference type="ARBA" id="ARBA00022450"/>
    </source>
</evidence>
<dbReference type="InterPro" id="IPR045851">
    <property type="entry name" value="AMP-bd_C_sf"/>
</dbReference>
<dbReference type="EMBL" id="JABBGC010000001">
    <property type="protein sequence ID" value="NML37850.1"/>
    <property type="molecule type" value="Genomic_DNA"/>
</dbReference>
<keyword evidence="6" id="KW-1185">Reference proteome</keyword>
<dbReference type="PANTHER" id="PTHR45527">
    <property type="entry name" value="NONRIBOSOMAL PEPTIDE SYNTHETASE"/>
    <property type="match status" value="1"/>
</dbReference>
<dbReference type="Gene3D" id="3.40.50.12780">
    <property type="entry name" value="N-terminal domain of ligase-like"/>
    <property type="match status" value="3"/>
</dbReference>
<dbReference type="GO" id="GO:0005829">
    <property type="term" value="C:cytosol"/>
    <property type="evidence" value="ECO:0007669"/>
    <property type="project" value="TreeGrafter"/>
</dbReference>
<dbReference type="Gene3D" id="3.30.300.30">
    <property type="match status" value="3"/>
</dbReference>
<dbReference type="SUPFAM" id="SSF52777">
    <property type="entry name" value="CoA-dependent acyltransferases"/>
    <property type="match status" value="6"/>
</dbReference>
<dbReference type="InterPro" id="IPR020845">
    <property type="entry name" value="AMP-binding_CS"/>
</dbReference>
<dbReference type="GO" id="GO:0031177">
    <property type="term" value="F:phosphopantetheine binding"/>
    <property type="evidence" value="ECO:0007669"/>
    <property type="project" value="InterPro"/>
</dbReference>
<gene>
    <name evidence="5" type="ORF">HHL17_11655</name>
</gene>
<dbReference type="InterPro" id="IPR020806">
    <property type="entry name" value="PKS_PP-bd"/>
</dbReference>
<feature type="domain" description="Carrier" evidence="4">
    <location>
        <begin position="3095"/>
        <end position="3170"/>
    </location>
</feature>
<dbReference type="GO" id="GO:0009366">
    <property type="term" value="C:enterobactin synthetase complex"/>
    <property type="evidence" value="ECO:0007669"/>
    <property type="project" value="TreeGrafter"/>
</dbReference>
<comment type="caution">
    <text evidence="5">The sequence shown here is derived from an EMBL/GenBank/DDBJ whole genome shotgun (WGS) entry which is preliminary data.</text>
</comment>
<dbReference type="GO" id="GO:0009239">
    <property type="term" value="P:enterobactin biosynthetic process"/>
    <property type="evidence" value="ECO:0007669"/>
    <property type="project" value="TreeGrafter"/>
</dbReference>
<dbReference type="PANTHER" id="PTHR45527:SF1">
    <property type="entry name" value="FATTY ACID SYNTHASE"/>
    <property type="match status" value="1"/>
</dbReference>
<accession>A0A848GME5</accession>
<dbReference type="Gene3D" id="1.10.1200.10">
    <property type="entry name" value="ACP-like"/>
    <property type="match status" value="3"/>
</dbReference>
<evidence type="ECO:0000313" key="6">
    <source>
        <dbReference type="Proteomes" id="UP000583266"/>
    </source>
</evidence>
<dbReference type="PROSITE" id="PS50075">
    <property type="entry name" value="CARRIER"/>
    <property type="match status" value="3"/>
</dbReference>
<dbReference type="InterPro" id="IPR036736">
    <property type="entry name" value="ACP-like_sf"/>
</dbReference>
<dbReference type="NCBIfam" id="TIGR01733">
    <property type="entry name" value="AA-adenyl-dom"/>
    <property type="match status" value="3"/>
</dbReference>
<dbReference type="FunFam" id="2.30.38.10:FF:000001">
    <property type="entry name" value="Non-ribosomal peptide synthetase PvdI"/>
    <property type="match status" value="1"/>
</dbReference>
<dbReference type="SUPFAM" id="SSF47336">
    <property type="entry name" value="ACP-like"/>
    <property type="match status" value="3"/>
</dbReference>
<reference evidence="5 6" key="1">
    <citation type="submission" date="2020-04" db="EMBL/GenBank/DDBJ databases">
        <title>Chitinophaga sp. G-6-1-13 sp. nov., isolated from soil.</title>
        <authorList>
            <person name="Dahal R.H."/>
            <person name="Chaudhary D.K."/>
        </authorList>
    </citation>
    <scope>NUCLEOTIDE SEQUENCE [LARGE SCALE GENOMIC DNA]</scope>
    <source>
        <strain evidence="5 6">G-6-1-13</strain>
    </source>
</reference>
<dbReference type="SUPFAM" id="SSF56801">
    <property type="entry name" value="Acetyl-CoA synthetase-like"/>
    <property type="match status" value="3"/>
</dbReference>
<dbReference type="Proteomes" id="UP000583266">
    <property type="component" value="Unassembled WGS sequence"/>
</dbReference>
<dbReference type="InterPro" id="IPR006162">
    <property type="entry name" value="Ppantetheine_attach_site"/>
</dbReference>
<dbReference type="GO" id="GO:0043041">
    <property type="term" value="P:amino acid activation for nonribosomal peptide biosynthetic process"/>
    <property type="evidence" value="ECO:0007669"/>
    <property type="project" value="TreeGrafter"/>
</dbReference>
<sequence length="3187" mass="354368">MKRNRIVPRLAHDGLQLHGDLSVLSPDLLQQIEEQKAALTAFLAEGQDAHRSAAIAPVALQPDYPVTGAQQGIWMLCRQEQSNAAYNIVTPLHLRGRWEHGRLQEAFRFLADRHESLRTRFREVNGNIRQYVSDAGKLLLHYRDLREENNKSQLLASLVREAIRQPFDLANGPLLSATLVQLETEDWVLVLAVHHIVSDGSSVMLMVKDMMHYYEHGQHRTASLGIHYKDYTKWLEVLLSGQYGKRALKFWTGYLQSPPAPLNIPADYQRPAGRSFAGAVMRFDLDETLYPAIAAHCKDTGVTAFNFLRAALCLLLNKITGQTDVVMGTPVSGRGHFDLQNQVGLYVNTLPLRTIVDGNISWRDFLKKSAGDTLQVFEHQHYPFERMLDELDIRWEASHNPLFDVMLVLQDTANGAAHTYNQQDTSLSCQVLDMGSTEMMQVIGDNVFSKFDLSFNFSHLPGNHFCLEIEYATALFAKETISRYYQFWQYIVEQVLAAPERTIKDITIVTPAERKLILEAFNNTDRYFDKTNTITGLITAQSIKTPEAPALVYGPHVLCYREMNETVNQLAHHLMAHCRLNAGDRVAISLPRSGWMVMSILAVLKTGAAYVPLDAAYPEDRIRFIVEDSQCKTVINEEMLTAFRATQHLYTKEEPSASPESDAVAYVIYTSGSTGRPKGVMITHRSANAFISWCVDEFRQDVFDKVLAVTSICFDISVLEMFFTLSAGKTLVVLPGHEAVPAALQEEGNYLLSTVPSVADALLEGNADLSRLRTLVLGGETLPDHLPGRLPEAVVLRNLYGPTETTVYSTAYRMKKDGLILIGRPISNTRVYILDKQGALLPAGITGEIFIAGEGVGKGYLNRSELTAARFLPDPFSDGRMYRSGDLGKWLPDGNIVFIGRDDTQLKINGFRIELGEIEHVLAGYPGVKLPVVLPVTGAGGQKVLVACFTGEQEIAAAKLSAFLQSQLPSYMVPVDFIYMKVFPLTPNGKIDKKALLQSMPAVTVNRQLVAPRTAAEQQVAALWKELLRLETVSVTDNFFHVGGNSLKAISLANLLHRELGVSVSLSDLFNYSTVAELAWWVTEGSNNLRQPIPPAAVLPDYPLSAAQQQLWIIGQQPEASVAYNMPGVFRLEGELITAALEHAFRCVIERHETLRTSFTEDGLGDIRQKIHAADSLHFELLCHDLRNTPEKDATLRSLLTTAFDTPFELDKPVLPAVTLYQLEDNSWILLCVLHHIVADGWSVNVLFRDVAHYYAHYLDDLIAPLPPLPVQCKDIVTWEQQELSAGTNASAQYWLQQFEGELPVTDLAYKTRPTVKSHQGEIVEVPISASLIAELEGLAQKNKATLFMCMLAVLNSLLHRYNGQEDIVIGTPQAGRTHAELKDQIGFYINMLALRTKFSGGDSFQGLLSYVRDVVTGAFRHQEYPYHELVRALRVPTDPSRNPLFDIVLTMQEEDPATTQTGRFPGLRLEPFAAVPFTAAKFDLLFDIVARQGAYSLCITYNTDLFDREAIGRMAHHFVGIAEAAVQQPGLPLQQLDYIGDAEKTMLLGFNDQQAPFPGHSTVVQLIEEQVSRTPENIAVVCNDRFFTYARLNEEANRIAACLRADKSVCPNTFVGVKLPKDEWLIAVILGILKSGAAYLPLDTAYPADRIQYMTDNSGCSLVIDETWLKTFQEARDTYTATNPEAVHVPADLIYLIYTSGSTGGPKGAMVSHYSFTNLVCWYAHILDLQADDTVLLMAPVSFDLAQKNIFAPLVSGSRLCVPDTFASDYYQLADTIASKQVTVVNAAPSAFYPLLDNLVNDNFQKLASLRKVVLGGEPVLMEHLQPLITSALFRGSIINSYGPTECTDVASWLERDVTACLAADHFPIGIPVSNCRLYVLDKQYQLVPAGCTGEIFIAGTGVGKGYLHQSALTAEKFLPDPFHPDELMYRTGDLGRWLPGALLDFIGRKDEQIKIRGYRIEPGEIETALKQCQEVEAAVVVARQAADGMKEIAAFVTGKCLLNFSEIKKQLAGILASHMLPARFIQLEQIPLTPSGKADRKTLSTWKDAGAASDTAQVPLQSPMETALAEIWSELLDRPVTDAASNFFALGGNSLRVVRLSTYIRRRFNVSIPVRELFEHPVLAAQARLVSQGSQPSLDVIPVAAPQSGYLLLPSQERLWALSQLNGGSLAYHITGIYNLEGPLQVNALENAFSAVIARHESLRTVFREDEQLNIRQFILEEIPLFRIPVIVIPADEQRPEQLNRLLEAAHNHPFNLKEGPLLRAMLLRLSDTAWILVYSMHHIICDGWSAQVLTAEISRHYNACVGGESSPFTPLPFQYKDYVAWQLEPARQHAMEADREYWSQQFAGTPPVLNLPGDRQRPAIQTFTGAQVSKHIRPSTVQLMHQLNRHVNGSTLFTLLLSAVYALLYRYTEQEDIIIGTPIAGRDHADLEGQVGLYINTLALRMRGAATNDFHTLLADTRQNCLDAFSHQQLPFEELATLLPHKRDISRNLLFDVMVIVEDRDSVVEEQLQLNDITVAAYPETPTRSSKVDLTFIFSEKADGIRFVIEYNNDIYNEDTVVRLANNFEVLLNALMENPVTPVKQLPFITTQERHQLLSGFNDTTVSFPQEATVLRRFREMAGTSPEQAAVLCGEQQLSYGALNTASDRLAVYLDKVYGIKPGDRVGLKLARNKEMVVALLGILKSGATYVPLDPAYPQQRIDYIEADSSCALVLDEAVLRQFNAWPEHVMDVPLHNPQPEDAAYIIYTSGSTGAPKGVVVGHHSLNAFINWCHLEFDQEDAAIVYAATSICFDLSVFEIFYTLTAGKTIRLLGSPLSIPDFLKQDRKVLLNTVPGVMGSLLQENVDLSAVNVVNMAGEALPYSYAAALLSKGIVVRNLYGPSEDTTYSTCFRMKPGDDVRIGAPIANTQAYILDEALKIRPIGTIGEICLAGDGLAQGYLNQPVLTAEKFVAHPFRQGERLYRTGDLGRWTADGQIIFAGRKDAQVKLHGYRIEPGEIEQVLEQHAGIRQAVVLLITGNGDDPYLAAYIQSEEEIPGRELKSWIGARIPEYMVPARFIHMKTFPVGTTGKTDRSRLPVPASDKHAGGDYVAPATETEKQLQLLWQDLLRKDNISIRDNFFEIGGHSLKAAQLIMRINNIYQVNIDLRYFLLEATIEELAGKITFILEQRKQLTKGGNLVQIDI</sequence>
<dbReference type="InterPro" id="IPR023213">
    <property type="entry name" value="CAT-like_dom_sf"/>
</dbReference>
<dbReference type="NCBIfam" id="NF003417">
    <property type="entry name" value="PRK04813.1"/>
    <property type="match status" value="3"/>
</dbReference>
<dbReference type="Pfam" id="PF00501">
    <property type="entry name" value="AMP-binding"/>
    <property type="match status" value="3"/>
</dbReference>
<dbReference type="FunFam" id="1.10.1200.10:FF:000005">
    <property type="entry name" value="Nonribosomal peptide synthetase 1"/>
    <property type="match status" value="1"/>
</dbReference>
<dbReference type="InterPro" id="IPR000873">
    <property type="entry name" value="AMP-dep_synth/lig_dom"/>
</dbReference>
<organism evidence="5 6">
    <name type="scientific">Chitinophaga fulva</name>
    <dbReference type="NCBI Taxonomy" id="2728842"/>
    <lineage>
        <taxon>Bacteria</taxon>
        <taxon>Pseudomonadati</taxon>
        <taxon>Bacteroidota</taxon>
        <taxon>Chitinophagia</taxon>
        <taxon>Chitinophagales</taxon>
        <taxon>Chitinophagaceae</taxon>
        <taxon>Chitinophaga</taxon>
    </lineage>
</organism>
<dbReference type="CDD" id="cd19531">
    <property type="entry name" value="LCL_NRPS-like"/>
    <property type="match status" value="3"/>
</dbReference>
<dbReference type="SMART" id="SM00823">
    <property type="entry name" value="PKS_PP"/>
    <property type="match status" value="2"/>
</dbReference>
<protein>
    <submittedName>
        <fullName evidence="5">Amino acid adenylation domain-containing protein</fullName>
    </submittedName>
</protein>
<dbReference type="Gene3D" id="3.30.559.30">
    <property type="entry name" value="Nonribosomal peptide synthetase, condensation domain"/>
    <property type="match status" value="3"/>
</dbReference>
<comment type="cofactor">
    <cofactor evidence="1">
        <name>pantetheine 4'-phosphate</name>
        <dbReference type="ChEBI" id="CHEBI:47942"/>
    </cofactor>
</comment>